<reference evidence="2" key="3">
    <citation type="journal article" date="2018" name="Aquaculture">
        <title>Complete genome sequence of a white spot syndrome virus associated with a disease incursion in Australia.</title>
        <authorList>
            <person name="Oakey J."/>
            <person name="Smith C.S."/>
        </authorList>
    </citation>
    <scope>NUCLEOTIDE SEQUENCE [LARGE SCALE GENOMIC DNA]</scope>
    <source>
        <strain evidence="2">WSSV-AU</strain>
    </source>
</reference>
<dbReference type="Proteomes" id="UP000267516">
    <property type="component" value="Segment"/>
</dbReference>
<dbReference type="EMBL" id="JX515788">
    <property type="protein sequence ID" value="AFX59416.1"/>
    <property type="molecule type" value="Genomic_DNA"/>
</dbReference>
<evidence type="ECO:0000313" key="1">
    <source>
        <dbReference type="EMBL" id="AFX59416.1"/>
    </source>
</evidence>
<evidence type="ECO:0000313" key="3">
    <source>
        <dbReference type="Proteomes" id="UP000277283"/>
    </source>
</evidence>
<reference evidence="3" key="2">
    <citation type="submission" date="2012-08" db="EMBL/GenBank/DDBJ databases">
        <authorList>
            <person name="Choi T.-J."/>
        </authorList>
    </citation>
    <scope>NUCLEOTIDE SEQUENCE [LARGE SCALE GENOMIC DNA]</scope>
    <source>
        <strain evidence="3">K-LV1</strain>
    </source>
</reference>
<protein>
    <submittedName>
        <fullName evidence="2">ORF116</fullName>
    </submittedName>
    <submittedName>
        <fullName evidence="1">Wsv039</fullName>
    </submittedName>
</protein>
<accession>K7WC87</accession>
<gene>
    <name evidence="1" type="ORF">wssv_00390</name>
</gene>
<name>K7WC87_9VIRU</name>
<dbReference type="EMBL" id="MF768985">
    <property type="protein sequence ID" value="ATU84184.1"/>
    <property type="molecule type" value="Genomic_DNA"/>
</dbReference>
<reference evidence="1" key="1">
    <citation type="submission" date="2012-08" db="EMBL/GenBank/DDBJ databases">
        <title>Cassytha pubescens and C. glabella (Lauraceae) are not disjunctly distributed between Australia and the Ryukyu Archipelago of Japan - evidence from morphological and molecular data.</title>
        <authorList>
            <person name="Kokubugata G."/>
            <person name="Nakamura K."/>
            <person name="Forster P.I."/>
            <person name="Wilson G.W."/>
            <person name="Holland A.E."/>
            <person name="Hirayama Y."/>
            <person name="Yokota M."/>
        </authorList>
    </citation>
    <scope>NUCLEOTIDE SEQUENCE</scope>
    <source>
        <strain evidence="1">K-LV1</strain>
    </source>
</reference>
<evidence type="ECO:0000313" key="2">
    <source>
        <dbReference type="EMBL" id="ATU84184.1"/>
    </source>
</evidence>
<dbReference type="Proteomes" id="UP000277283">
    <property type="component" value="Segment"/>
</dbReference>
<sequence length="61" mass="7074">MSEMYYFLVTISVKNQLFWLIFQEGEEVLISGRSLKLSSGTRIDMLEQSVMKLMPSLKTLL</sequence>
<proteinExistence type="predicted"/>
<organism evidence="1 3">
    <name type="scientific">White spot syndrome virus</name>
    <dbReference type="NCBI Taxonomy" id="342409"/>
    <lineage>
        <taxon>Viruses</taxon>
        <taxon>Viruses incertae sedis</taxon>
        <taxon>Naldaviricetes</taxon>
        <taxon>Nimaviridae</taxon>
        <taxon>Whispovirus</taxon>
    </lineage>
</organism>